<dbReference type="PANTHER" id="PTHR13504:SF38">
    <property type="entry name" value="FIDO DOMAIN-CONTAINING PROTEIN"/>
    <property type="match status" value="1"/>
</dbReference>
<comment type="caution">
    <text evidence="2">The sequence shown here is derived from an EMBL/GenBank/DDBJ whole genome shotgun (WGS) entry which is preliminary data.</text>
</comment>
<evidence type="ECO:0000313" key="3">
    <source>
        <dbReference type="Proteomes" id="UP001165586"/>
    </source>
</evidence>
<reference evidence="2" key="1">
    <citation type="submission" date="2022-08" db="EMBL/GenBank/DDBJ databases">
        <authorList>
            <person name="Deng Y."/>
            <person name="Han X.-F."/>
            <person name="Zhang Y.-Q."/>
        </authorList>
    </citation>
    <scope>NUCLEOTIDE SEQUENCE</scope>
    <source>
        <strain evidence="2">CPCC 203386</strain>
    </source>
</reference>
<dbReference type="PROSITE" id="PS51459">
    <property type="entry name" value="FIDO"/>
    <property type="match status" value="1"/>
</dbReference>
<dbReference type="PANTHER" id="PTHR13504">
    <property type="entry name" value="FIDO DOMAIN-CONTAINING PROTEIN DDB_G0283145"/>
    <property type="match status" value="1"/>
</dbReference>
<dbReference type="Gene3D" id="1.10.3290.10">
    <property type="entry name" value="Fido-like domain"/>
    <property type="match status" value="1"/>
</dbReference>
<name>A0ABT2H3U1_9MICO</name>
<protein>
    <submittedName>
        <fullName evidence="2">Fic family protein</fullName>
    </submittedName>
</protein>
<gene>
    <name evidence="2" type="ORF">N1032_12740</name>
</gene>
<dbReference type="InterPro" id="IPR025758">
    <property type="entry name" value="Fic/DOC_N"/>
</dbReference>
<evidence type="ECO:0000313" key="2">
    <source>
        <dbReference type="EMBL" id="MCS5734605.1"/>
    </source>
</evidence>
<dbReference type="Pfam" id="PF13784">
    <property type="entry name" value="Fic_N"/>
    <property type="match status" value="1"/>
</dbReference>
<dbReference type="RefSeq" id="WP_259539467.1">
    <property type="nucleotide sequence ID" value="NZ_JANLCJ010000004.1"/>
</dbReference>
<dbReference type="Pfam" id="PF02661">
    <property type="entry name" value="Fic"/>
    <property type="match status" value="1"/>
</dbReference>
<dbReference type="EMBL" id="JANLCJ010000004">
    <property type="protein sequence ID" value="MCS5734605.1"/>
    <property type="molecule type" value="Genomic_DNA"/>
</dbReference>
<proteinExistence type="predicted"/>
<keyword evidence="3" id="KW-1185">Reference proteome</keyword>
<sequence length="401" mass="43001">MIADVRSSLTPGGWPAVGYEPRPWAAEPSPFASRRQSLRARGPYSAAVPATIARLTPTVDSALAARAEEALTELSRFDAEVGRIPAPFSAILLRSESASSSEIENLSSGARALALAELGAKSTPNARLILGNVRAMHAALELAEHLDSTAIVRMHDALLRDSQQEHVGSFRHEQVWIGGAGPHSADFVAPHHERVAEGIDDLLAFADRTDLPLLSQIAIVHAQFETIHPFPDGNGRTGRALVQALLRRSGTTRHLTVPVSGGLLADTGRYFRALSAYREGSIEPIVSEFADASLAAVSNGRELVADLASIRADWARRSTSRRGSLADRLLDVLTEQPVIDGTTAARMGGVTLANALLGIERLEADGVLSRVNQGARNRLWQAAEVLDALDRFAERARRGAR</sequence>
<dbReference type="InterPro" id="IPR003812">
    <property type="entry name" value="Fido"/>
</dbReference>
<dbReference type="InterPro" id="IPR036597">
    <property type="entry name" value="Fido-like_dom_sf"/>
</dbReference>
<feature type="domain" description="Fido" evidence="1">
    <location>
        <begin position="146"/>
        <end position="291"/>
    </location>
</feature>
<evidence type="ECO:0000259" key="1">
    <source>
        <dbReference type="PROSITE" id="PS51459"/>
    </source>
</evidence>
<organism evidence="2 3">
    <name type="scientific">Herbiconiux daphne</name>
    <dbReference type="NCBI Taxonomy" id="2970914"/>
    <lineage>
        <taxon>Bacteria</taxon>
        <taxon>Bacillati</taxon>
        <taxon>Actinomycetota</taxon>
        <taxon>Actinomycetes</taxon>
        <taxon>Micrococcales</taxon>
        <taxon>Microbacteriaceae</taxon>
        <taxon>Herbiconiux</taxon>
    </lineage>
</organism>
<dbReference type="InterPro" id="IPR040198">
    <property type="entry name" value="Fido_containing"/>
</dbReference>
<accession>A0ABT2H3U1</accession>
<dbReference type="Proteomes" id="UP001165586">
    <property type="component" value="Unassembled WGS sequence"/>
</dbReference>
<dbReference type="SUPFAM" id="SSF140931">
    <property type="entry name" value="Fic-like"/>
    <property type="match status" value="1"/>
</dbReference>